<keyword evidence="3" id="KW-1185">Reference proteome</keyword>
<dbReference type="Pfam" id="PF01738">
    <property type="entry name" value="DLH"/>
    <property type="match status" value="1"/>
</dbReference>
<evidence type="ECO:0000259" key="1">
    <source>
        <dbReference type="Pfam" id="PF01738"/>
    </source>
</evidence>
<dbReference type="InterPro" id="IPR002925">
    <property type="entry name" value="Dienelactn_hydro"/>
</dbReference>
<evidence type="ECO:0000313" key="2">
    <source>
        <dbReference type="EMBL" id="KAJ3576564.1"/>
    </source>
</evidence>
<dbReference type="SUPFAM" id="SSF53474">
    <property type="entry name" value="alpha/beta-Hydrolases"/>
    <property type="match status" value="1"/>
</dbReference>
<dbReference type="GO" id="GO:0016787">
    <property type="term" value="F:hydrolase activity"/>
    <property type="evidence" value="ECO:0007669"/>
    <property type="project" value="InterPro"/>
</dbReference>
<dbReference type="AlphaFoldDB" id="A0AAD5W6X5"/>
<gene>
    <name evidence="2" type="ORF">NP233_g356</name>
</gene>
<comment type="caution">
    <text evidence="2">The sequence shown here is derived from an EMBL/GenBank/DDBJ whole genome shotgun (WGS) entry which is preliminary data.</text>
</comment>
<feature type="domain" description="Dienelactone hydrolase" evidence="1">
    <location>
        <begin position="28"/>
        <end position="264"/>
    </location>
</feature>
<protein>
    <recommendedName>
        <fullName evidence="1">Dienelactone hydrolase domain-containing protein</fullName>
    </recommendedName>
</protein>
<dbReference type="Proteomes" id="UP001213000">
    <property type="component" value="Unassembled WGS sequence"/>
</dbReference>
<dbReference type="PANTHER" id="PTHR17630">
    <property type="entry name" value="DIENELACTONE HYDROLASE"/>
    <property type="match status" value="1"/>
</dbReference>
<dbReference type="Gene3D" id="3.40.50.1820">
    <property type="entry name" value="alpha/beta hydrolase"/>
    <property type="match status" value="1"/>
</dbReference>
<organism evidence="2 3">
    <name type="scientific">Leucocoprinus birnbaumii</name>
    <dbReference type="NCBI Taxonomy" id="56174"/>
    <lineage>
        <taxon>Eukaryota</taxon>
        <taxon>Fungi</taxon>
        <taxon>Dikarya</taxon>
        <taxon>Basidiomycota</taxon>
        <taxon>Agaricomycotina</taxon>
        <taxon>Agaricomycetes</taxon>
        <taxon>Agaricomycetidae</taxon>
        <taxon>Agaricales</taxon>
        <taxon>Agaricineae</taxon>
        <taxon>Agaricaceae</taxon>
        <taxon>Leucocoprinus</taxon>
    </lineage>
</organism>
<dbReference type="EMBL" id="JANIEX010000009">
    <property type="protein sequence ID" value="KAJ3576564.1"/>
    <property type="molecule type" value="Genomic_DNA"/>
</dbReference>
<name>A0AAD5W6X5_9AGAR</name>
<proteinExistence type="predicted"/>
<dbReference type="InterPro" id="IPR029058">
    <property type="entry name" value="AB_hydrolase_fold"/>
</dbReference>
<dbReference type="PANTHER" id="PTHR17630:SF44">
    <property type="entry name" value="PROTEIN AIM2"/>
    <property type="match status" value="1"/>
</dbReference>
<sequence>MSCPDCTTGVKLPGTPKGVIKDDSSYFAAAPEGSESKRAVVILTDAFGLDLDNPKIMADYFAEQLQCDVWVPDIFNGKPFVREDQLQMPERAGDKIGALKWMKFGFLMLTGLPRFIASRPSVADKRIKAFINKIKAEKQYDNVGAVGYCFGGAACVRLAVTDTVDTVVICHPGQFSLKLVGQMAIPSAWLCAEDDFTFPTKKRKQAEEILAKRAKDEKTAIAYEFHDYKGTCHGFAARPNTQLPEIKEAFEKSLTETVAWFKKHI</sequence>
<reference evidence="2" key="1">
    <citation type="submission" date="2022-07" db="EMBL/GenBank/DDBJ databases">
        <title>Genome Sequence of Leucocoprinus birnbaumii.</title>
        <authorList>
            <person name="Buettner E."/>
        </authorList>
    </citation>
    <scope>NUCLEOTIDE SEQUENCE</scope>
    <source>
        <strain evidence="2">VT141</strain>
    </source>
</reference>
<accession>A0AAD5W6X5</accession>
<evidence type="ECO:0000313" key="3">
    <source>
        <dbReference type="Proteomes" id="UP001213000"/>
    </source>
</evidence>